<dbReference type="InterPro" id="IPR000595">
    <property type="entry name" value="cNMP-bd_dom"/>
</dbReference>
<dbReference type="Proteomes" id="UP000316801">
    <property type="component" value="Unassembled WGS sequence"/>
</dbReference>
<evidence type="ECO:0000259" key="1">
    <source>
        <dbReference type="PROSITE" id="PS50042"/>
    </source>
</evidence>
<accession>A0A549SXQ2</accession>
<dbReference type="PRINTS" id="PR00103">
    <property type="entry name" value="CAMPKINASE"/>
</dbReference>
<feature type="domain" description="Cyclic nucleotide-binding" evidence="1">
    <location>
        <begin position="15"/>
        <end position="117"/>
    </location>
</feature>
<dbReference type="PANTHER" id="PTHR24567:SF74">
    <property type="entry name" value="HTH-TYPE TRANSCRIPTIONAL REGULATOR ARCR"/>
    <property type="match status" value="1"/>
</dbReference>
<evidence type="ECO:0000313" key="2">
    <source>
        <dbReference type="EMBL" id="TRL34377.1"/>
    </source>
</evidence>
<keyword evidence="3" id="KW-1185">Reference proteome</keyword>
<sequence length="154" mass="16861">MSLNDEVMLLRQVPYFGRIDACKLKLLAFTSSRVCYEPGQTIFHQGDASEAAYVVLRGTADIVATAPGGEMIIGEASAGTMIGEMCLVSDAPRVSTVRATSVLELLRIPRDSFLRLIADNPRMSFEFSRALAETIRDKAAGLARQLARRPERIV</sequence>
<name>A0A549SXQ2_9HYPH</name>
<reference evidence="2 3" key="1">
    <citation type="submission" date="2019-07" db="EMBL/GenBank/DDBJ databases">
        <title>Ln-dependent methylotrophs.</title>
        <authorList>
            <person name="Tani A."/>
        </authorList>
    </citation>
    <scope>NUCLEOTIDE SEQUENCE [LARGE SCALE GENOMIC DNA]</scope>
    <source>
        <strain evidence="2 3">SM12</strain>
    </source>
</reference>
<dbReference type="GO" id="GO:0003700">
    <property type="term" value="F:DNA-binding transcription factor activity"/>
    <property type="evidence" value="ECO:0007669"/>
    <property type="project" value="TreeGrafter"/>
</dbReference>
<dbReference type="Gene3D" id="2.60.120.10">
    <property type="entry name" value="Jelly Rolls"/>
    <property type="match status" value="1"/>
</dbReference>
<dbReference type="EMBL" id="VJMG01000075">
    <property type="protein sequence ID" value="TRL34377.1"/>
    <property type="molecule type" value="Genomic_DNA"/>
</dbReference>
<dbReference type="SMART" id="SM00100">
    <property type="entry name" value="cNMP"/>
    <property type="match status" value="1"/>
</dbReference>
<evidence type="ECO:0000313" key="3">
    <source>
        <dbReference type="Proteomes" id="UP000316801"/>
    </source>
</evidence>
<dbReference type="PROSITE" id="PS50042">
    <property type="entry name" value="CNMP_BINDING_3"/>
    <property type="match status" value="1"/>
</dbReference>
<protein>
    <submittedName>
        <fullName evidence="2">Cyclic nucleotide-binding domain-containing protein</fullName>
    </submittedName>
</protein>
<dbReference type="Pfam" id="PF00027">
    <property type="entry name" value="cNMP_binding"/>
    <property type="match status" value="1"/>
</dbReference>
<dbReference type="InterPro" id="IPR014710">
    <property type="entry name" value="RmlC-like_jellyroll"/>
</dbReference>
<dbReference type="CDD" id="cd00038">
    <property type="entry name" value="CAP_ED"/>
    <property type="match status" value="1"/>
</dbReference>
<dbReference type="InterPro" id="IPR018490">
    <property type="entry name" value="cNMP-bd_dom_sf"/>
</dbReference>
<dbReference type="GO" id="GO:0005829">
    <property type="term" value="C:cytosol"/>
    <property type="evidence" value="ECO:0007669"/>
    <property type="project" value="TreeGrafter"/>
</dbReference>
<gene>
    <name evidence="2" type="ORF">FNA46_21950</name>
</gene>
<dbReference type="AlphaFoldDB" id="A0A549SXQ2"/>
<proteinExistence type="predicted"/>
<comment type="caution">
    <text evidence="2">The sequence shown here is derived from an EMBL/GenBank/DDBJ whole genome shotgun (WGS) entry which is preliminary data.</text>
</comment>
<dbReference type="SUPFAM" id="SSF51206">
    <property type="entry name" value="cAMP-binding domain-like"/>
    <property type="match status" value="1"/>
</dbReference>
<organism evidence="2 3">
    <name type="scientific">Rhizobium straminoryzae</name>
    <dbReference type="NCBI Taxonomy" id="1387186"/>
    <lineage>
        <taxon>Bacteria</taxon>
        <taxon>Pseudomonadati</taxon>
        <taxon>Pseudomonadota</taxon>
        <taxon>Alphaproteobacteria</taxon>
        <taxon>Hyphomicrobiales</taxon>
        <taxon>Rhizobiaceae</taxon>
        <taxon>Rhizobium/Agrobacterium group</taxon>
        <taxon>Rhizobium</taxon>
    </lineage>
</organism>
<dbReference type="PANTHER" id="PTHR24567">
    <property type="entry name" value="CRP FAMILY TRANSCRIPTIONAL REGULATORY PROTEIN"/>
    <property type="match status" value="1"/>
</dbReference>
<dbReference type="InterPro" id="IPR050397">
    <property type="entry name" value="Env_Response_Regulators"/>
</dbReference>